<organism evidence="6 7">
    <name type="scientific">Glomus cerebriforme</name>
    <dbReference type="NCBI Taxonomy" id="658196"/>
    <lineage>
        <taxon>Eukaryota</taxon>
        <taxon>Fungi</taxon>
        <taxon>Fungi incertae sedis</taxon>
        <taxon>Mucoromycota</taxon>
        <taxon>Glomeromycotina</taxon>
        <taxon>Glomeromycetes</taxon>
        <taxon>Glomerales</taxon>
        <taxon>Glomeraceae</taxon>
        <taxon>Glomus</taxon>
    </lineage>
</organism>
<feature type="domain" description="HMG box" evidence="5">
    <location>
        <begin position="73"/>
        <end position="141"/>
    </location>
</feature>
<dbReference type="GO" id="GO:0001228">
    <property type="term" value="F:DNA-binding transcription activator activity, RNA polymerase II-specific"/>
    <property type="evidence" value="ECO:0007669"/>
    <property type="project" value="TreeGrafter"/>
</dbReference>
<dbReference type="AlphaFoldDB" id="A0A397TDA3"/>
<dbReference type="PANTHER" id="PTHR10270:SF161">
    <property type="entry name" value="SEX-DETERMINING REGION Y PROTEIN"/>
    <property type="match status" value="1"/>
</dbReference>
<dbReference type="Pfam" id="PF00505">
    <property type="entry name" value="HMG_box"/>
    <property type="match status" value="1"/>
</dbReference>
<dbReference type="Proteomes" id="UP000265703">
    <property type="component" value="Unassembled WGS sequence"/>
</dbReference>
<dbReference type="GO" id="GO:0005634">
    <property type="term" value="C:nucleus"/>
    <property type="evidence" value="ECO:0007669"/>
    <property type="project" value="UniProtKB-UniRule"/>
</dbReference>
<evidence type="ECO:0000256" key="4">
    <source>
        <dbReference type="SAM" id="MobiDB-lite"/>
    </source>
</evidence>
<dbReference type="EMBL" id="QKYT01000114">
    <property type="protein sequence ID" value="RIA92951.1"/>
    <property type="molecule type" value="Genomic_DNA"/>
</dbReference>
<keyword evidence="3" id="KW-0539">Nucleus</keyword>
<reference evidence="6 7" key="1">
    <citation type="submission" date="2018-06" db="EMBL/GenBank/DDBJ databases">
        <title>Comparative genomics reveals the genomic features of Rhizophagus irregularis, R. cerebriforme, R. diaphanum and Gigaspora rosea, and their symbiotic lifestyle signature.</title>
        <authorList>
            <person name="Morin E."/>
            <person name="San Clemente H."/>
            <person name="Chen E.C.H."/>
            <person name="De La Providencia I."/>
            <person name="Hainaut M."/>
            <person name="Kuo A."/>
            <person name="Kohler A."/>
            <person name="Murat C."/>
            <person name="Tang N."/>
            <person name="Roy S."/>
            <person name="Loubradou J."/>
            <person name="Henrissat B."/>
            <person name="Grigoriev I.V."/>
            <person name="Corradi N."/>
            <person name="Roux C."/>
            <person name="Martin F.M."/>
        </authorList>
    </citation>
    <scope>NUCLEOTIDE SEQUENCE [LARGE SCALE GENOMIC DNA]</scope>
    <source>
        <strain evidence="6 7">DAOM 227022</strain>
    </source>
</reference>
<evidence type="ECO:0000313" key="7">
    <source>
        <dbReference type="Proteomes" id="UP000265703"/>
    </source>
</evidence>
<dbReference type="GO" id="GO:0000978">
    <property type="term" value="F:RNA polymerase II cis-regulatory region sequence-specific DNA binding"/>
    <property type="evidence" value="ECO:0007669"/>
    <property type="project" value="TreeGrafter"/>
</dbReference>
<dbReference type="OrthoDB" id="6247875at2759"/>
<evidence type="ECO:0000256" key="3">
    <source>
        <dbReference type="PROSITE-ProRule" id="PRU00267"/>
    </source>
</evidence>
<feature type="region of interest" description="Disordered" evidence="4">
    <location>
        <begin position="143"/>
        <end position="163"/>
    </location>
</feature>
<keyword evidence="7" id="KW-1185">Reference proteome</keyword>
<dbReference type="InterPro" id="IPR050140">
    <property type="entry name" value="SRY-related_HMG-box_TF-like"/>
</dbReference>
<feature type="DNA-binding region" description="HMG box" evidence="3">
    <location>
        <begin position="73"/>
        <end position="141"/>
    </location>
</feature>
<evidence type="ECO:0000256" key="2">
    <source>
        <dbReference type="ARBA" id="ARBA00023163"/>
    </source>
</evidence>
<accession>A0A397TDA3</accession>
<proteinExistence type="predicted"/>
<evidence type="ECO:0000313" key="6">
    <source>
        <dbReference type="EMBL" id="RIA92951.1"/>
    </source>
</evidence>
<feature type="compositionally biased region" description="Basic residues" evidence="4">
    <location>
        <begin position="148"/>
        <end position="161"/>
    </location>
</feature>
<dbReference type="PANTHER" id="PTHR10270">
    <property type="entry name" value="SOX TRANSCRIPTION FACTOR"/>
    <property type="match status" value="1"/>
</dbReference>
<keyword evidence="1 3" id="KW-0238">DNA-binding</keyword>
<keyword evidence="2" id="KW-0804">Transcription</keyword>
<gene>
    <name evidence="6" type="ORF">C1645_804344</name>
</gene>
<dbReference type="GO" id="GO:0030154">
    <property type="term" value="P:cell differentiation"/>
    <property type="evidence" value="ECO:0007669"/>
    <property type="project" value="TreeGrafter"/>
</dbReference>
<protein>
    <recommendedName>
        <fullName evidence="5">HMG box domain-containing protein</fullName>
    </recommendedName>
</protein>
<dbReference type="Gene3D" id="1.10.30.10">
    <property type="entry name" value="High mobility group box domain"/>
    <property type="match status" value="1"/>
</dbReference>
<dbReference type="InterPro" id="IPR036910">
    <property type="entry name" value="HMG_box_dom_sf"/>
</dbReference>
<dbReference type="SUPFAM" id="SSF47095">
    <property type="entry name" value="HMG-box"/>
    <property type="match status" value="1"/>
</dbReference>
<dbReference type="InterPro" id="IPR009071">
    <property type="entry name" value="HMG_box_dom"/>
</dbReference>
<dbReference type="CDD" id="cd01389">
    <property type="entry name" value="HMG-box_ROX1-like"/>
    <property type="match status" value="1"/>
</dbReference>
<evidence type="ECO:0000259" key="5">
    <source>
        <dbReference type="PROSITE" id="PS50118"/>
    </source>
</evidence>
<name>A0A397TDA3_9GLOM</name>
<comment type="caution">
    <text evidence="6">The sequence shown here is derived from an EMBL/GenBank/DDBJ whole genome shotgun (WGS) entry which is preliminary data.</text>
</comment>
<dbReference type="PROSITE" id="PS50118">
    <property type="entry name" value="HMG_BOX_2"/>
    <property type="match status" value="1"/>
</dbReference>
<sequence length="347" mass="40017">MSSRSFNNLETLDKETLIKTQIPLKDQYINLNNKNPKICTLINQLVNEYHDIQTSLNLMELLAPSNRSRAKKVPRPQNKFFLYRRDISKGLCKINHPMPVGESSKAASLLWKSLPKRAREFWNQASIIAKEIHSIVYPDYKFSPNRQNRQKRQKKIYKRSKSSGNSRKYRIIINSSFEKNQTSDLSDISPSISELSMTRTTSEQQVIDTQQYQILNSSSSFSIDENQTSVFHISDTSNEICEESTAQPSQLIDLSEQQQLLNLYFSEGLYQQAAPTQFDIICNAPIPAQHPRFMIMTAEPSFQPPTVYNPSYEDLVLLNQSLGSENVIDPFLLNLPYTLSFNYNYYN</sequence>
<evidence type="ECO:0000256" key="1">
    <source>
        <dbReference type="ARBA" id="ARBA00023125"/>
    </source>
</evidence>